<evidence type="ECO:0000313" key="3">
    <source>
        <dbReference type="EMBL" id="SSX18336.1"/>
    </source>
</evidence>
<dbReference type="EMBL" id="UFQT01000035">
    <property type="protein sequence ID" value="SSX18336.1"/>
    <property type="molecule type" value="Genomic_DNA"/>
</dbReference>
<organism evidence="3">
    <name type="scientific">Culicoides sonorensis</name>
    <name type="common">Biting midge</name>
    <dbReference type="NCBI Taxonomy" id="179676"/>
    <lineage>
        <taxon>Eukaryota</taxon>
        <taxon>Metazoa</taxon>
        <taxon>Ecdysozoa</taxon>
        <taxon>Arthropoda</taxon>
        <taxon>Hexapoda</taxon>
        <taxon>Insecta</taxon>
        <taxon>Pterygota</taxon>
        <taxon>Neoptera</taxon>
        <taxon>Endopterygota</taxon>
        <taxon>Diptera</taxon>
        <taxon>Nematocera</taxon>
        <taxon>Chironomoidea</taxon>
        <taxon>Ceratopogonidae</taxon>
        <taxon>Ceratopogoninae</taxon>
        <taxon>Culicoides</taxon>
        <taxon>Monoculicoides</taxon>
    </lineage>
</organism>
<reference evidence="2" key="1">
    <citation type="submission" date="2018-04" db="EMBL/GenBank/DDBJ databases">
        <authorList>
            <person name="Go L.Y."/>
            <person name="Mitchell J.A."/>
        </authorList>
    </citation>
    <scope>NUCLEOTIDE SEQUENCE</scope>
    <source>
        <tissue evidence="2">Whole organism</tissue>
    </source>
</reference>
<dbReference type="VEuPathDB" id="VectorBase:CSON009161"/>
<gene>
    <name evidence="3" type="primary">CSON009161</name>
</gene>
<protein>
    <submittedName>
        <fullName evidence="3">CSON009161 protein</fullName>
    </submittedName>
</protein>
<feature type="region of interest" description="Disordered" evidence="1">
    <location>
        <begin position="1"/>
        <end position="37"/>
    </location>
</feature>
<name>A0A336LK65_CULSO</name>
<accession>A0A336LK65</accession>
<evidence type="ECO:0000313" key="2">
    <source>
        <dbReference type="EMBL" id="SSW97950.1"/>
    </source>
</evidence>
<dbReference type="AlphaFoldDB" id="A0A336LK65"/>
<evidence type="ECO:0000256" key="1">
    <source>
        <dbReference type="SAM" id="MobiDB-lite"/>
    </source>
</evidence>
<sequence>MAEEAPVETPVDAPAGEAAGDQPLQHSEDGGVTSPTDWKATEGRLFRHWVRPKFSQYRYLDDYRYNYYDDVLDYLDKRQKGISRDIPRPEYWAERVIRTNRKYDHMESEKLQQSYQSVSARETKRLTRTLTSINSTVSHSQLRNTGSRSYLLSSRYSTLL</sequence>
<proteinExistence type="predicted"/>
<reference evidence="3" key="2">
    <citation type="submission" date="2018-07" db="EMBL/GenBank/DDBJ databases">
        <authorList>
            <person name="Quirk P.G."/>
            <person name="Krulwich T.A."/>
        </authorList>
    </citation>
    <scope>NUCLEOTIDE SEQUENCE</scope>
</reference>
<dbReference type="EMBL" id="UFQS01000035">
    <property type="protein sequence ID" value="SSW97950.1"/>
    <property type="molecule type" value="Genomic_DNA"/>
</dbReference>